<evidence type="ECO:0000259" key="1">
    <source>
        <dbReference type="Pfam" id="PF02141"/>
    </source>
</evidence>
<reference evidence="2 3" key="1">
    <citation type="journal article" date="2014" name="Genome Biol. Evol.">
        <title>The secreted proteins of Achlya hypogyna and Thraustotheca clavata identify the ancestral oomycete secretome and reveal gene acquisitions by horizontal gene transfer.</title>
        <authorList>
            <person name="Misner I."/>
            <person name="Blouin N."/>
            <person name="Leonard G."/>
            <person name="Richards T.A."/>
            <person name="Lane C.E."/>
        </authorList>
    </citation>
    <scope>NUCLEOTIDE SEQUENCE [LARGE SCALE GENOMIC DNA]</scope>
    <source>
        <strain evidence="2 3">ATCC 34112</strain>
    </source>
</reference>
<evidence type="ECO:0000313" key="2">
    <source>
        <dbReference type="EMBL" id="OQS03138.1"/>
    </source>
</evidence>
<dbReference type="EMBL" id="JNBS01000987">
    <property type="protein sequence ID" value="OQS03138.1"/>
    <property type="molecule type" value="Genomic_DNA"/>
</dbReference>
<gene>
    <name evidence="2" type="ORF">THRCLA_04570</name>
</gene>
<organism evidence="2 3">
    <name type="scientific">Thraustotheca clavata</name>
    <dbReference type="NCBI Taxonomy" id="74557"/>
    <lineage>
        <taxon>Eukaryota</taxon>
        <taxon>Sar</taxon>
        <taxon>Stramenopiles</taxon>
        <taxon>Oomycota</taxon>
        <taxon>Saprolegniomycetes</taxon>
        <taxon>Saprolegniales</taxon>
        <taxon>Achlyaceae</taxon>
        <taxon>Thraustotheca</taxon>
    </lineage>
</organism>
<proteinExistence type="predicted"/>
<sequence length="1445" mass="165723">MDRILLDMEDWSSDFSLDTSKPRVQDDEENEEDWDKELVTCTTLDLDGYASQREENNSFFRSLLPNVDLALPPVSIDLNTYNLVEEACGSNKQVEKSECEPSILLTLEGFAAFDCGQLQEWLKKVVRNKVDAALALEQMYPNCPRIENLFGKSNRDALESWCANLSYYIRRGCGDEARKMTQEYFDYLDVAALSESEVHLLGGWSSEILQLIIEIFVPSNSNDGQQRLFAQYVQKCWQLFSSWHLVLALIECRYVLHHWHLFERIDTTYCWQLPLDLQKEHVSAENVLAQEVIQRYLTIFYLVSDGSSENIQPSMILAVDMGLLSLSTNKLSLQVSVLCDLQNILDRKSPLHERTIPSVIRDDPSEPTDSQSVLLLPLDLNASLDWLENLYPRLEMPHDLFIKAKCAHVLSRSLLSSQSDIAESLAFEALRLLDIGYSLSFLKGSCQHQGLLSPFGRECLEIYGAALSNNKKYSLTILAYECAENVYCFNHLNQRGYEKIDRLCTSLCLREDDLPQALIYHDRVLQWSKNQENLNEFIYITQMINTILLQQNEFRQAEQRIIAALDAIHDPSAVNLPAPYHVLTPSTSFRFKYTDNLDSWLLHDLTLHLCLRDIYRATGRWLDAILVLQHILAYENTQKIKLPRGKRVALTLLIAEDALKTRQLELSISMLRSIEHNAMELKGVDHRNALDIMSSYRYIKCRFRCYMHKEQYHRTSLWIAIAKAKGITIRQQAEIHLYYARCLIKLHHRSLRDAENSVQRTCSSRWNINNSEASVLRLLSPIEQSTFQDFMERHWALESYQNEFHTQAWNAFEFFGTLNDNVRQLKTLLLLIDVELLSLETKYGVPFGSPSVNVSQLITWVTQALTLAKDTAQPMYMIRSLVASALSKCWQSQYSLLDLSALYNQATLLLKTVYLKMVDREMYNTTWLPMLPFSPNTMCQLEQIVGSLLFIAVNLSHLGSPPELLGLVDLQQLYWYLNKITYWTQTTETKVIPVAEPQLDNLRTASGQRLPRQSGHQKQLSLSSLSDMMASVFRRSNDPFLVYQQVPDPPFAYVAPLKGMSGLQIPSPDLSRVRSYSAPVGHEGSFSSTDWDDTDLELEVEGADFWRACTQEHRKKTMAKFVATCYTESLDPMWGLWHSAVLSDKKFQNGRLTPTAHRQAYLTLIRELSKFTIPMSSATDEIPQFPWSILMQSTSTFQTISFRQPVCGDIQVSWFTSNTIQEWQTQATKLISLEPSSPDISRVVNLLGANVLMKVLSSVLLENPLIVVSSSSTIAQEVLYVIVSLLHPFQWHYLFLPYMSMSSIPIFLELLRSYTAYKSSTTSEAPFLIGMSLDAWSESVYRLTGFPCNKQCGSCISVLHVETNSVKFQKASNPSYSVNLPSKLRKLVIDSPTRDSIQHVINVIVTTCQKTPNYRQWFRLENLDFVKQFQLTWTYQASLKQIQYS</sequence>
<dbReference type="Proteomes" id="UP000243217">
    <property type="component" value="Unassembled WGS sequence"/>
</dbReference>
<dbReference type="OrthoDB" id="64012at2759"/>
<name>A0A1V9ZYP8_9STRA</name>
<dbReference type="InterPro" id="IPR043153">
    <property type="entry name" value="DENN_C"/>
</dbReference>
<keyword evidence="3" id="KW-1185">Reference proteome</keyword>
<comment type="caution">
    <text evidence="2">The sequence shown here is derived from an EMBL/GenBank/DDBJ whole genome shotgun (WGS) entry which is preliminary data.</text>
</comment>
<dbReference type="Gene3D" id="3.40.50.11500">
    <property type="match status" value="1"/>
</dbReference>
<protein>
    <recommendedName>
        <fullName evidence="1">cDENN domain-containing protein</fullName>
    </recommendedName>
</protein>
<dbReference type="Pfam" id="PF02141">
    <property type="entry name" value="DENN"/>
    <property type="match status" value="1"/>
</dbReference>
<evidence type="ECO:0000313" key="3">
    <source>
        <dbReference type="Proteomes" id="UP000243217"/>
    </source>
</evidence>
<dbReference type="InterPro" id="IPR001194">
    <property type="entry name" value="cDENN_dom"/>
</dbReference>
<accession>A0A1V9ZYP8</accession>
<feature type="domain" description="cDENN" evidence="1">
    <location>
        <begin position="1221"/>
        <end position="1302"/>
    </location>
</feature>